<dbReference type="InterPro" id="IPR019775">
    <property type="entry name" value="WD40_repeat_CS"/>
</dbReference>
<dbReference type="CDD" id="cd00200">
    <property type="entry name" value="WD40"/>
    <property type="match status" value="1"/>
</dbReference>
<evidence type="ECO:0000313" key="7">
    <source>
        <dbReference type="Proteomes" id="UP000027222"/>
    </source>
</evidence>
<dbReference type="InterPro" id="IPR011047">
    <property type="entry name" value="Quinoprotein_ADH-like_sf"/>
</dbReference>
<feature type="repeat" description="WD" evidence="3">
    <location>
        <begin position="856"/>
        <end position="897"/>
    </location>
</feature>
<dbReference type="PANTHER" id="PTHR19879:SF9">
    <property type="entry name" value="TRANSCRIPTION INITIATION FACTOR TFIID SUBUNIT 5"/>
    <property type="match status" value="1"/>
</dbReference>
<dbReference type="Pfam" id="PF09994">
    <property type="entry name" value="T6SS_Tle1-like_cat"/>
    <property type="match status" value="1"/>
</dbReference>
<dbReference type="PROSITE" id="PS00678">
    <property type="entry name" value="WD_REPEATS_1"/>
    <property type="match status" value="4"/>
</dbReference>
<evidence type="ECO:0000256" key="3">
    <source>
        <dbReference type="PROSITE-ProRule" id="PRU00221"/>
    </source>
</evidence>
<dbReference type="PROSITE" id="PS50294">
    <property type="entry name" value="WD_REPEATS_REGION"/>
    <property type="match status" value="7"/>
</dbReference>
<feature type="compositionally biased region" description="Basic and acidic residues" evidence="4">
    <location>
        <begin position="20"/>
        <end position="32"/>
    </location>
</feature>
<organism evidence="6 7">
    <name type="scientific">Galerina marginata (strain CBS 339.88)</name>
    <dbReference type="NCBI Taxonomy" id="685588"/>
    <lineage>
        <taxon>Eukaryota</taxon>
        <taxon>Fungi</taxon>
        <taxon>Dikarya</taxon>
        <taxon>Basidiomycota</taxon>
        <taxon>Agaricomycotina</taxon>
        <taxon>Agaricomycetes</taxon>
        <taxon>Agaricomycetidae</taxon>
        <taxon>Agaricales</taxon>
        <taxon>Agaricineae</taxon>
        <taxon>Strophariaceae</taxon>
        <taxon>Galerina</taxon>
    </lineage>
</organism>
<sequence length="902" mass="100793">MAEDPQSSAQLKNTTSKGVQTEDRSPPSKSDSKPWGCCHGPGGRNLVVSIDGTANQYGEKNTNVIELYNLVLKGDDDRQRTWYNSGIGTYARPSWKSLKFYGKVLHHKIDLAIAWDFDRTLLAAYRWLSDNYKPGDCIFLFGFSRGAFQVRVLSAMIDKVGLIFKGNEMQIPFAYELYADSESNKPTATRVGESPVESPQTTSLSSARRFKEAFSYPEVKVHFVGAWDTVSSIGIVRGTHMLPGTVDGMKHVCYFRHALALDERRVKFLPEYAYGGSAMPPTTVSDAKKSNQSIFSRLLARMKKVITEKSANVAETSDVIDTPELVNMDKKKHQHTLEVWFAGTHSDIGGGNAYNASMDRSRPPLRWMVFEAGAQGLRTKRFQRELSFQEQVEIKESLTPAWWLLEVLPLRRLTHTRRPNGSVNSHMPHFGSSRKIHPGQKIHSSLLLTNKSSKEYTPKARPAGDNPQFWESYREGGDWLELDLYDYAKALLMRFISHDVNAMQALRHTAASADGRQAVYEGVVGTLRDDNQKLEPEAKHRLLTAAVDILTQSARQDTSLKLIHSKHVWESLMELRESHHRGIARLFMEQFTDFELFVLEGHKHVVQSVAFSPDGRRVVSGSRDKTVRIWDAETGEQVGEPFRGHEGFVWSAAFSPDSKRVVSGSSDQTIRISDLETGKQVGEPFCGHINAVWSVAFSPDGKRVVSGSGEQAVRMWDAETGKQEEPFHGHTESVFSVAFSPDGRHVVSGSSDETVRMWDAETGRQVGEPFRGHKGLVWSAAFSPDSRRVVSGADDQTIRMWDAGTGKQVGEPFHGHTKLVWSVAFSPDGRRVVSGSRDQTVRIWDAETGKQVGEPLCRHIGWVMSVAFSPDGRRVVAGLDDHTVRIWDAETLLAVNASSEPY</sequence>
<dbReference type="HOGENOM" id="CLU_005049_4_3_1"/>
<evidence type="ECO:0000256" key="4">
    <source>
        <dbReference type="SAM" id="MobiDB-lite"/>
    </source>
</evidence>
<dbReference type="PROSITE" id="PS50082">
    <property type="entry name" value="WD_REPEATS_2"/>
    <property type="match status" value="7"/>
</dbReference>
<dbReference type="AlphaFoldDB" id="A0A067SMU5"/>
<dbReference type="EMBL" id="KL142410">
    <property type="protein sequence ID" value="KDR68088.1"/>
    <property type="molecule type" value="Genomic_DNA"/>
</dbReference>
<dbReference type="PANTHER" id="PTHR19879">
    <property type="entry name" value="TRANSCRIPTION INITIATION FACTOR TFIID"/>
    <property type="match status" value="1"/>
</dbReference>
<dbReference type="SUPFAM" id="SSF50998">
    <property type="entry name" value="Quinoprotein alcohol dehydrogenase-like"/>
    <property type="match status" value="1"/>
</dbReference>
<dbReference type="SMART" id="SM00320">
    <property type="entry name" value="WD40"/>
    <property type="match status" value="7"/>
</dbReference>
<keyword evidence="2" id="KW-0677">Repeat</keyword>
<feature type="repeat" description="WD" evidence="3">
    <location>
        <begin position="813"/>
        <end position="854"/>
    </location>
</feature>
<dbReference type="InterPro" id="IPR020472">
    <property type="entry name" value="WD40_PAC1"/>
</dbReference>
<accession>A0A067SMU5</accession>
<reference evidence="7" key="1">
    <citation type="journal article" date="2014" name="Proc. Natl. Acad. Sci. U.S.A.">
        <title>Extensive sampling of basidiomycete genomes demonstrates inadequacy of the white-rot/brown-rot paradigm for wood decay fungi.</title>
        <authorList>
            <person name="Riley R."/>
            <person name="Salamov A.A."/>
            <person name="Brown D.W."/>
            <person name="Nagy L.G."/>
            <person name="Floudas D."/>
            <person name="Held B.W."/>
            <person name="Levasseur A."/>
            <person name="Lombard V."/>
            <person name="Morin E."/>
            <person name="Otillar R."/>
            <person name="Lindquist E.A."/>
            <person name="Sun H."/>
            <person name="LaButti K.M."/>
            <person name="Schmutz J."/>
            <person name="Jabbour D."/>
            <person name="Luo H."/>
            <person name="Baker S.E."/>
            <person name="Pisabarro A.G."/>
            <person name="Walton J.D."/>
            <person name="Blanchette R.A."/>
            <person name="Henrissat B."/>
            <person name="Martin F."/>
            <person name="Cullen D."/>
            <person name="Hibbett D.S."/>
            <person name="Grigoriev I.V."/>
        </authorList>
    </citation>
    <scope>NUCLEOTIDE SEQUENCE [LARGE SCALE GENOMIC DNA]</scope>
    <source>
        <strain evidence="7">CBS 339.88</strain>
    </source>
</reference>
<feature type="repeat" description="WD" evidence="3">
    <location>
        <begin position="642"/>
        <end position="683"/>
    </location>
</feature>
<evidence type="ECO:0000256" key="2">
    <source>
        <dbReference type="ARBA" id="ARBA00022737"/>
    </source>
</evidence>
<feature type="compositionally biased region" description="Polar residues" evidence="4">
    <location>
        <begin position="1"/>
        <end position="19"/>
    </location>
</feature>
<dbReference type="InterPro" id="IPR018712">
    <property type="entry name" value="Tle1-like_cat"/>
</dbReference>
<keyword evidence="1 3" id="KW-0853">WD repeat</keyword>
<dbReference type="Pfam" id="PF00400">
    <property type="entry name" value="WD40"/>
    <property type="match status" value="7"/>
</dbReference>
<evidence type="ECO:0000256" key="1">
    <source>
        <dbReference type="ARBA" id="ARBA00022574"/>
    </source>
</evidence>
<dbReference type="Proteomes" id="UP000027222">
    <property type="component" value="Unassembled WGS sequence"/>
</dbReference>
<protein>
    <recommendedName>
        <fullName evidence="5">T6SS Phospholipase effector Tle1-like catalytic domain-containing protein</fullName>
    </recommendedName>
</protein>
<keyword evidence="7" id="KW-1185">Reference proteome</keyword>
<feature type="region of interest" description="Disordered" evidence="4">
    <location>
        <begin position="1"/>
        <end position="37"/>
    </location>
</feature>
<dbReference type="InterPro" id="IPR015943">
    <property type="entry name" value="WD40/YVTN_repeat-like_dom_sf"/>
</dbReference>
<dbReference type="OrthoDB" id="538223at2759"/>
<feature type="domain" description="T6SS Phospholipase effector Tle1-like catalytic" evidence="5">
    <location>
        <begin position="44"/>
        <end position="369"/>
    </location>
</feature>
<dbReference type="Gene3D" id="2.130.10.10">
    <property type="entry name" value="YVTN repeat-like/Quinoprotein amine dehydrogenase"/>
    <property type="match status" value="3"/>
</dbReference>
<name>A0A067SMU5_GALM3</name>
<gene>
    <name evidence="6" type="ORF">GALMADRAFT_146577</name>
</gene>
<feature type="repeat" description="WD" evidence="3">
    <location>
        <begin position="599"/>
        <end position="640"/>
    </location>
</feature>
<feature type="repeat" description="WD" evidence="3">
    <location>
        <begin position="727"/>
        <end position="768"/>
    </location>
</feature>
<dbReference type="PRINTS" id="PR00320">
    <property type="entry name" value="GPROTEINBRPT"/>
</dbReference>
<evidence type="ECO:0000259" key="5">
    <source>
        <dbReference type="Pfam" id="PF09994"/>
    </source>
</evidence>
<feature type="repeat" description="WD" evidence="3">
    <location>
        <begin position="685"/>
        <end position="726"/>
    </location>
</feature>
<proteinExistence type="predicted"/>
<evidence type="ECO:0000313" key="6">
    <source>
        <dbReference type="EMBL" id="KDR68088.1"/>
    </source>
</evidence>
<feature type="repeat" description="WD" evidence="3">
    <location>
        <begin position="770"/>
        <end position="811"/>
    </location>
</feature>
<dbReference type="InterPro" id="IPR001680">
    <property type="entry name" value="WD40_rpt"/>
</dbReference>
<dbReference type="STRING" id="685588.A0A067SMU5"/>